<accession>A0A3M7S379</accession>
<protein>
    <submittedName>
        <fullName evidence="1">Uncharacterized protein</fullName>
    </submittedName>
</protein>
<gene>
    <name evidence="1" type="ORF">BpHYR1_038396</name>
</gene>
<proteinExistence type="predicted"/>
<dbReference type="AlphaFoldDB" id="A0A3M7S379"/>
<organism evidence="1 2">
    <name type="scientific">Brachionus plicatilis</name>
    <name type="common">Marine rotifer</name>
    <name type="synonym">Brachionus muelleri</name>
    <dbReference type="NCBI Taxonomy" id="10195"/>
    <lineage>
        <taxon>Eukaryota</taxon>
        <taxon>Metazoa</taxon>
        <taxon>Spiralia</taxon>
        <taxon>Gnathifera</taxon>
        <taxon>Rotifera</taxon>
        <taxon>Eurotatoria</taxon>
        <taxon>Monogononta</taxon>
        <taxon>Pseudotrocha</taxon>
        <taxon>Ploima</taxon>
        <taxon>Brachionidae</taxon>
        <taxon>Brachionus</taxon>
    </lineage>
</organism>
<name>A0A3M7S379_BRAPC</name>
<reference evidence="1 2" key="1">
    <citation type="journal article" date="2018" name="Sci. Rep.">
        <title>Genomic signatures of local adaptation to the degree of environmental predictability in rotifers.</title>
        <authorList>
            <person name="Franch-Gras L."/>
            <person name="Hahn C."/>
            <person name="Garcia-Roger E.M."/>
            <person name="Carmona M.J."/>
            <person name="Serra M."/>
            <person name="Gomez A."/>
        </authorList>
    </citation>
    <scope>NUCLEOTIDE SEQUENCE [LARGE SCALE GENOMIC DNA]</scope>
    <source>
        <strain evidence="1">HYR1</strain>
    </source>
</reference>
<sequence>MTIPTSIRIPLFCLTTFLARLNLATLAIVSAARHLKSLSCSVKIFTIVCNPPKSAIERLIEPILHLISSKASHFDLVDRVQPTLLPHHFLGYSRLKVLYGLRSILKNCVTLSIIFSMCV</sequence>
<comment type="caution">
    <text evidence="1">The sequence shown here is derived from an EMBL/GenBank/DDBJ whole genome shotgun (WGS) entry which is preliminary data.</text>
</comment>
<dbReference type="EMBL" id="REGN01002107">
    <property type="protein sequence ID" value="RNA30254.1"/>
    <property type="molecule type" value="Genomic_DNA"/>
</dbReference>
<evidence type="ECO:0000313" key="1">
    <source>
        <dbReference type="EMBL" id="RNA30254.1"/>
    </source>
</evidence>
<evidence type="ECO:0000313" key="2">
    <source>
        <dbReference type="Proteomes" id="UP000276133"/>
    </source>
</evidence>
<dbReference type="Proteomes" id="UP000276133">
    <property type="component" value="Unassembled WGS sequence"/>
</dbReference>
<keyword evidence="2" id="KW-1185">Reference proteome</keyword>